<reference evidence="1 2" key="2">
    <citation type="journal article" date="2023" name="ChemBioChem">
        <title>Acyltransferase Domain Exchange between Two Independent Type I Polyketide Synthases in the Same Producer Strain of Macrolide Antibiotics.</title>
        <authorList>
            <person name="Kudo F."/>
            <person name="Kishikawa K."/>
            <person name="Tsuboi K."/>
            <person name="Kido T."/>
            <person name="Usui T."/>
            <person name="Hashimoto J."/>
            <person name="Shin-Ya K."/>
            <person name="Miyanaga A."/>
            <person name="Eguchi T."/>
        </authorList>
    </citation>
    <scope>NUCLEOTIDE SEQUENCE [LARGE SCALE GENOMIC DNA]</scope>
    <source>
        <strain evidence="1 2">A-8890</strain>
    </source>
</reference>
<name>A0ABM7FLR7_9ACTN</name>
<dbReference type="Proteomes" id="UP001321542">
    <property type="component" value="Chromosome"/>
</dbReference>
<evidence type="ECO:0008006" key="3">
    <source>
        <dbReference type="Google" id="ProtNLM"/>
    </source>
</evidence>
<protein>
    <recommendedName>
        <fullName evidence="3">Transposase</fullName>
    </recommendedName>
</protein>
<organism evidence="1 2">
    <name type="scientific">Streptomyces graminofaciens</name>
    <dbReference type="NCBI Taxonomy" id="68212"/>
    <lineage>
        <taxon>Bacteria</taxon>
        <taxon>Bacillati</taxon>
        <taxon>Actinomycetota</taxon>
        <taxon>Actinomycetes</taxon>
        <taxon>Kitasatosporales</taxon>
        <taxon>Streptomycetaceae</taxon>
        <taxon>Streptomyces</taxon>
    </lineage>
</organism>
<gene>
    <name evidence="1" type="ORF">SGFS_085590</name>
</gene>
<proteinExistence type="predicted"/>
<keyword evidence="2" id="KW-1185">Reference proteome</keyword>
<sequence length="62" mass="7019">MAWVDMTPAYDRALRSVQPRSRWVAARTCPMWVAHSCDLYDKRVRPVDNRTGPSPGRGTMAA</sequence>
<dbReference type="EMBL" id="AP018448">
    <property type="protein sequence ID" value="BBC37265.1"/>
    <property type="molecule type" value="Genomic_DNA"/>
</dbReference>
<evidence type="ECO:0000313" key="2">
    <source>
        <dbReference type="Proteomes" id="UP001321542"/>
    </source>
</evidence>
<accession>A0ABM7FLR7</accession>
<evidence type="ECO:0000313" key="1">
    <source>
        <dbReference type="EMBL" id="BBC37265.1"/>
    </source>
</evidence>
<reference evidence="1 2" key="1">
    <citation type="journal article" date="2010" name="ChemBioChem">
        <title>Cloning and characterization of the biosynthetic gene cluster of 16-membered macrolide antibiotic FD-891: involvement of a dual functional cytochrome P450 monooxygenase catalyzing epoxidation and hydroxylation.</title>
        <authorList>
            <person name="Kudo F."/>
            <person name="Motegi A."/>
            <person name="Mizoue K."/>
            <person name="Eguchi T."/>
        </authorList>
    </citation>
    <scope>NUCLEOTIDE SEQUENCE [LARGE SCALE GENOMIC DNA]</scope>
    <source>
        <strain evidence="1 2">A-8890</strain>
    </source>
</reference>